<reference evidence="1" key="1">
    <citation type="journal article" date="2022" name="Viruses">
        <title>Isolation of novel Xanthomonas phages for the plant pathogens X. translucens and X. campestris.</title>
        <authorList>
            <person name="Erdrich S.H."/>
            <person name="Sharma V."/>
            <person name="Schurr U."/>
            <person name="Arsova B."/>
            <person name="Frunzke J."/>
        </authorList>
    </citation>
    <scope>NUCLEOTIDE SEQUENCE</scope>
</reference>
<accession>A0A9E7J5F3</accession>
<evidence type="ECO:0000313" key="1">
    <source>
        <dbReference type="EMBL" id="URA07152.1"/>
    </source>
</evidence>
<dbReference type="InterPro" id="IPR021251">
    <property type="entry name" value="DUF2793"/>
</dbReference>
<gene>
    <name evidence="1" type="ORF">Mallos_BL60044</name>
</gene>
<dbReference type="Proteomes" id="UP001056460">
    <property type="component" value="Segment"/>
</dbReference>
<sequence length="497" mass="52188">MPAKTEPRSGLLWGWNYGENGWNAGMDGNLLRLGRFGFHLSVKDRDVSIPPSPTIGDCYLVAAAAAGDWAGRDGQIAIGNGTGWDFASPRVGWRAYVEDEDVLLVFKTGGWGVLSGGGGGGGGGIPEAPTDGQTYGRNDSTWVPVEGGSGFAPYRGARIRPVAVQAYSVTGAWTALRFAASDRNSGNAFWDISAPNQLTVPVGVTKVRLAMALQISNADTIASNQFTFYKNGSAVVGSVTTQVPGTVAAQGYNNPGLMMVSDTLDVTPGDYFNVMYFASESFSVAAAGQTWFAMEVVERSTNNAKLQELLDVAAPSPADGQSLVWDATAGVWKPGVPTVAYPGSVGMYKPFRGAMARLSADYTIATRPAFLPWQAVDYDTNGFWSAGQPTRMTIPAGVKKVRLHAAVGGVTSAWPSTESVSVAFAKNGSTSFRGNGYSANQPGYNDSTMTAVSGVIPVVAGDYFELRVQSSATGNRIAAAAVSQFSLEVVEAEETLP</sequence>
<name>A0A9E7J5F3_9CAUD</name>
<protein>
    <submittedName>
        <fullName evidence="1">Tail protein</fullName>
    </submittedName>
</protein>
<proteinExistence type="predicted"/>
<evidence type="ECO:0000313" key="2">
    <source>
        <dbReference type="Proteomes" id="UP001056460"/>
    </source>
</evidence>
<dbReference type="Gene3D" id="6.20.230.10">
    <property type="match status" value="1"/>
</dbReference>
<organism evidence="1 2">
    <name type="scientific">Xanthomonas phage Mallos</name>
    <dbReference type="NCBI Taxonomy" id="2939131"/>
    <lineage>
        <taxon>Viruses</taxon>
        <taxon>Duplodnaviria</taxon>
        <taxon>Heunggongvirae</taxon>
        <taxon>Uroviricota</taxon>
        <taxon>Caudoviricetes</taxon>
        <taxon>Mesyanzhinovviridae</taxon>
        <taxon>Bradleyvirinae</taxon>
        <taxon>Mallosvirus</taxon>
        <taxon>Mallosvirus mallos</taxon>
    </lineage>
</organism>
<dbReference type="Pfam" id="PF10983">
    <property type="entry name" value="DUF2793"/>
    <property type="match status" value="1"/>
</dbReference>
<dbReference type="EMBL" id="ON189047">
    <property type="protein sequence ID" value="URA07152.1"/>
    <property type="molecule type" value="Genomic_DNA"/>
</dbReference>
<keyword evidence="2" id="KW-1185">Reference proteome</keyword>